<dbReference type="Gene3D" id="1.10.10.60">
    <property type="entry name" value="Homeodomain-like"/>
    <property type="match status" value="1"/>
</dbReference>
<dbReference type="GO" id="GO:0005634">
    <property type="term" value="C:nucleus"/>
    <property type="evidence" value="ECO:0007669"/>
    <property type="project" value="UniProtKB-SubCell"/>
</dbReference>
<dbReference type="PANTHER" id="PTHR46777">
    <property type="entry name" value="WUSCHEL-RELATED HOMEOBOX 13"/>
    <property type="match status" value="1"/>
</dbReference>
<dbReference type="InterPro" id="IPR044559">
    <property type="entry name" value="WOX13-like"/>
</dbReference>
<evidence type="ECO:0000256" key="2">
    <source>
        <dbReference type="PROSITE-ProRule" id="PRU00108"/>
    </source>
</evidence>
<dbReference type="SMART" id="SM00389">
    <property type="entry name" value="HOX"/>
    <property type="match status" value="1"/>
</dbReference>
<feature type="DNA-binding region" description="Homeobox" evidence="2">
    <location>
        <begin position="99"/>
        <end position="163"/>
    </location>
</feature>
<dbReference type="Pfam" id="PF00046">
    <property type="entry name" value="Homeodomain"/>
    <property type="match status" value="1"/>
</dbReference>
<keyword evidence="2 3" id="KW-0371">Homeobox</keyword>
<dbReference type="AlphaFoldDB" id="A0A5C2C6N0"/>
<feature type="region of interest" description="Disordered" evidence="4">
    <location>
        <begin position="163"/>
        <end position="195"/>
    </location>
</feature>
<dbReference type="InterPro" id="IPR009057">
    <property type="entry name" value="Homeodomain-like_sf"/>
</dbReference>
<reference evidence="6" key="1">
    <citation type="journal article" date="2019" name="Lin Ye Ke Xue">
        <title>Expression and Function of CpWOX13 Gene in Chimonanthus praecox.</title>
        <authorList>
            <person name="Li Z."/>
            <person name="Jiang Y."/>
            <person name="Chen J."/>
            <person name="Li T."/>
            <person name="Sui S."/>
            <person name="Li M."/>
        </authorList>
    </citation>
    <scope>NUCLEOTIDE SEQUENCE</scope>
</reference>
<organism evidence="6">
    <name type="scientific">Chimonanthus praecox</name>
    <dbReference type="NCBI Taxonomy" id="13419"/>
    <lineage>
        <taxon>Eukaryota</taxon>
        <taxon>Viridiplantae</taxon>
        <taxon>Streptophyta</taxon>
        <taxon>Embryophyta</taxon>
        <taxon>Tracheophyta</taxon>
        <taxon>Spermatophyta</taxon>
        <taxon>Magnoliopsida</taxon>
        <taxon>Magnoliidae</taxon>
        <taxon>Laurales</taxon>
        <taxon>Calycanthaceae</taxon>
        <taxon>Chimonanthus</taxon>
    </lineage>
</organism>
<dbReference type="CDD" id="cd00086">
    <property type="entry name" value="homeodomain"/>
    <property type="match status" value="1"/>
</dbReference>
<evidence type="ECO:0000256" key="3">
    <source>
        <dbReference type="RuleBase" id="RU000682"/>
    </source>
</evidence>
<accession>A0A5C2C6N0</accession>
<feature type="compositionally biased region" description="Basic and acidic residues" evidence="4">
    <location>
        <begin position="12"/>
        <end position="24"/>
    </location>
</feature>
<protein>
    <submittedName>
        <fullName evidence="6">WOX13</fullName>
    </submittedName>
</protein>
<comment type="subcellular location">
    <subcellularLocation>
        <location evidence="1 2 3">Nucleus</location>
    </subcellularLocation>
</comment>
<proteinExistence type="evidence at transcript level"/>
<dbReference type="SUPFAM" id="SSF46689">
    <property type="entry name" value="Homeodomain-like"/>
    <property type="match status" value="1"/>
</dbReference>
<dbReference type="PANTHER" id="PTHR46777:SF5">
    <property type="entry name" value="WUSCHEL-RELATED HOMEOBOX 13"/>
    <property type="match status" value="1"/>
</dbReference>
<feature type="region of interest" description="Disordered" evidence="4">
    <location>
        <begin position="1"/>
        <end position="31"/>
    </location>
</feature>
<dbReference type="PROSITE" id="PS50071">
    <property type="entry name" value="HOMEOBOX_2"/>
    <property type="match status" value="1"/>
</dbReference>
<evidence type="ECO:0000259" key="5">
    <source>
        <dbReference type="PROSITE" id="PS50071"/>
    </source>
</evidence>
<keyword evidence="2 3" id="KW-0238">DNA-binding</keyword>
<dbReference type="GO" id="GO:0003700">
    <property type="term" value="F:DNA-binding transcription factor activity"/>
    <property type="evidence" value="ECO:0007669"/>
    <property type="project" value="InterPro"/>
</dbReference>
<evidence type="ECO:0000313" key="6">
    <source>
        <dbReference type="EMBL" id="QEO60646.1"/>
    </source>
</evidence>
<keyword evidence="2 3" id="KW-0539">Nucleus</keyword>
<dbReference type="SMR" id="A0A5C2C6N0"/>
<dbReference type="InterPro" id="IPR001356">
    <property type="entry name" value="HD"/>
</dbReference>
<name>A0A5C2C6N0_9MAGN</name>
<evidence type="ECO:0000256" key="1">
    <source>
        <dbReference type="ARBA" id="ARBA00004123"/>
    </source>
</evidence>
<evidence type="ECO:0000256" key="4">
    <source>
        <dbReference type="SAM" id="MobiDB-lite"/>
    </source>
</evidence>
<dbReference type="EMBL" id="MH753006">
    <property type="protein sequence ID" value="QEO60646.1"/>
    <property type="molecule type" value="mRNA"/>
</dbReference>
<feature type="domain" description="Homeobox" evidence="5">
    <location>
        <begin position="97"/>
        <end position="162"/>
    </location>
</feature>
<dbReference type="GO" id="GO:0003677">
    <property type="term" value="F:DNA binding"/>
    <property type="evidence" value="ECO:0007669"/>
    <property type="project" value="UniProtKB-UniRule"/>
</dbReference>
<gene>
    <name evidence="6" type="primary">WOX13</name>
</gene>
<sequence length="195" mass="22278">MMVLEMGALRHGGREREEGARMQSEEDDGQSQQGVLYVKVMTDDQMEILRRQISAYATICEQLVEMHKELTAQHDSLSGMRLGSVYCDPLIASGGHKVSGRQRWMPTTMQLQILESIFQQGDGTPDKKKIKEITSALSKHGQVSETNVYNWFQNRRARSKRKQLLPLTNNAESEVEETDFPEDKKANVEKPFFPF</sequence>